<evidence type="ECO:0000259" key="3">
    <source>
        <dbReference type="Pfam" id="PF00135"/>
    </source>
</evidence>
<proteinExistence type="inferred from homology"/>
<gene>
    <name evidence="5" type="ORF">NP233_g11337</name>
</gene>
<dbReference type="InterPro" id="IPR000073">
    <property type="entry name" value="AB_hydrolase_1"/>
</dbReference>
<reference evidence="5" key="1">
    <citation type="submission" date="2022-07" db="EMBL/GenBank/DDBJ databases">
        <title>Genome Sequence of Leucocoprinus birnbaumii.</title>
        <authorList>
            <person name="Buettner E."/>
        </authorList>
    </citation>
    <scope>NUCLEOTIDE SEQUENCE</scope>
    <source>
        <strain evidence="5">VT141</strain>
    </source>
</reference>
<dbReference type="GO" id="GO:0052689">
    <property type="term" value="F:carboxylic ester hydrolase activity"/>
    <property type="evidence" value="ECO:0007669"/>
    <property type="project" value="TreeGrafter"/>
</dbReference>
<dbReference type="InterPro" id="IPR029058">
    <property type="entry name" value="AB_hydrolase_fold"/>
</dbReference>
<dbReference type="Pfam" id="PF00135">
    <property type="entry name" value="COesterase"/>
    <property type="match status" value="1"/>
</dbReference>
<evidence type="ECO:0000313" key="5">
    <source>
        <dbReference type="EMBL" id="KAJ3559155.1"/>
    </source>
</evidence>
<feature type="domain" description="Carboxylesterase type B" evidence="3">
    <location>
        <begin position="412"/>
        <end position="476"/>
    </location>
</feature>
<dbReference type="EMBL" id="JANIEX010001333">
    <property type="protein sequence ID" value="KAJ3559155.1"/>
    <property type="molecule type" value="Genomic_DNA"/>
</dbReference>
<feature type="domain" description="AB hydrolase-1" evidence="4">
    <location>
        <begin position="22"/>
        <end position="262"/>
    </location>
</feature>
<dbReference type="AlphaFoldDB" id="A0AAD5YR20"/>
<sequence length="508" mass="56721">MATIALDFQKYSAPGIDDNEGPVVILHGLFGSKRNWNSLARGFNSSLNRPIYTLDLRNHGTSPHVPGMSYAEMAQDVLEFIDKHKLRKTTIIGHSMGGKVAMAIALDPHLETDPSILENLIAVDIAPVKAKLSTEFRGYLEAMRRIENEKVKTRKEAMAILSEYETNPGIQAFLLTNLETASSDRPYAKFRIPIDIIAESASDIGDFSYSLGERTWEGRTLFIKGAKSAYINRHGIPLIQSFFPNYVLKSLDTGHLVHAERPEEFKQLVERTYFNRIRHTSYSSQNMNMFGAVVVCIVFGFTQYAPKLEDSHVMEELVATNHHWMNNSAEDPICPFLRRRHQGLCIVWDLRRYVKKEDVLPCALCTRDGDFELITLPTHERDEEAIDDCRLSLLVIDPLSSRRAFSATTAGPTVTLDNGTFTGLASGTVIQFLGIPFAQPPIGNLRYRLPQEIQPYTGNHLATAFGPACPQQNTNLPLPPGLPSQAINMIVNAGINAVFPDSEDFESL</sequence>
<accession>A0AAD5YR20</accession>
<organism evidence="5 6">
    <name type="scientific">Leucocoprinus birnbaumii</name>
    <dbReference type="NCBI Taxonomy" id="56174"/>
    <lineage>
        <taxon>Eukaryota</taxon>
        <taxon>Fungi</taxon>
        <taxon>Dikarya</taxon>
        <taxon>Basidiomycota</taxon>
        <taxon>Agaricomycotina</taxon>
        <taxon>Agaricomycetes</taxon>
        <taxon>Agaricomycetidae</taxon>
        <taxon>Agaricales</taxon>
        <taxon>Agaricineae</taxon>
        <taxon>Agaricaceae</taxon>
        <taxon>Leucocoprinus</taxon>
    </lineage>
</organism>
<protein>
    <recommendedName>
        <fullName evidence="7">AB hydrolase-1 domain-containing protein</fullName>
    </recommendedName>
</protein>
<dbReference type="Gene3D" id="3.40.50.1820">
    <property type="entry name" value="alpha/beta hydrolase"/>
    <property type="match status" value="2"/>
</dbReference>
<keyword evidence="6" id="KW-1185">Reference proteome</keyword>
<dbReference type="Proteomes" id="UP001213000">
    <property type="component" value="Unassembled WGS sequence"/>
</dbReference>
<name>A0AAD5YR20_9AGAR</name>
<dbReference type="PANTHER" id="PTHR46118:SF4">
    <property type="entry name" value="PROTEIN ABHD11"/>
    <property type="match status" value="1"/>
</dbReference>
<dbReference type="InterPro" id="IPR002018">
    <property type="entry name" value="CarbesteraseB"/>
</dbReference>
<evidence type="ECO:0000256" key="1">
    <source>
        <dbReference type="ARBA" id="ARBA00008645"/>
    </source>
</evidence>
<dbReference type="FunFam" id="3.40.50.1820:FF:000039">
    <property type="entry name" value="Esterase ybfF"/>
    <property type="match status" value="1"/>
</dbReference>
<evidence type="ECO:0000256" key="2">
    <source>
        <dbReference type="ARBA" id="ARBA00022801"/>
    </source>
</evidence>
<evidence type="ECO:0008006" key="7">
    <source>
        <dbReference type="Google" id="ProtNLM"/>
    </source>
</evidence>
<comment type="similarity">
    <text evidence="1">Belongs to the AB hydrolase superfamily.</text>
</comment>
<dbReference type="Pfam" id="PF00561">
    <property type="entry name" value="Abhydrolase_1"/>
    <property type="match status" value="1"/>
</dbReference>
<dbReference type="SUPFAM" id="SSF53474">
    <property type="entry name" value="alpha/beta-Hydrolases"/>
    <property type="match status" value="2"/>
</dbReference>
<evidence type="ECO:0000313" key="6">
    <source>
        <dbReference type="Proteomes" id="UP001213000"/>
    </source>
</evidence>
<dbReference type="PANTHER" id="PTHR46118">
    <property type="entry name" value="PROTEIN ABHD11"/>
    <property type="match status" value="1"/>
</dbReference>
<comment type="caution">
    <text evidence="5">The sequence shown here is derived from an EMBL/GenBank/DDBJ whole genome shotgun (WGS) entry which is preliminary data.</text>
</comment>
<keyword evidence="2" id="KW-0378">Hydrolase</keyword>
<evidence type="ECO:0000259" key="4">
    <source>
        <dbReference type="Pfam" id="PF00561"/>
    </source>
</evidence>
<dbReference type="GO" id="GO:0005739">
    <property type="term" value="C:mitochondrion"/>
    <property type="evidence" value="ECO:0007669"/>
    <property type="project" value="TreeGrafter"/>
</dbReference>